<feature type="transmembrane region" description="Helical" evidence="1">
    <location>
        <begin position="47"/>
        <end position="71"/>
    </location>
</feature>
<keyword evidence="1" id="KW-1133">Transmembrane helix</keyword>
<gene>
    <name evidence="2" type="ordered locus">Acid_6506</name>
</gene>
<accession>Q01SE0</accession>
<protein>
    <submittedName>
        <fullName evidence="2">Uncharacterized protein</fullName>
    </submittedName>
</protein>
<dbReference type="OrthoDB" id="127996at2"/>
<feature type="transmembrane region" description="Helical" evidence="1">
    <location>
        <begin position="146"/>
        <end position="163"/>
    </location>
</feature>
<feature type="transmembrane region" description="Helical" evidence="1">
    <location>
        <begin position="287"/>
        <end position="308"/>
    </location>
</feature>
<evidence type="ECO:0000256" key="1">
    <source>
        <dbReference type="SAM" id="Phobius"/>
    </source>
</evidence>
<dbReference type="HOGENOM" id="CLU_062174_0_0_0"/>
<feature type="transmembrane region" description="Helical" evidence="1">
    <location>
        <begin position="183"/>
        <end position="205"/>
    </location>
</feature>
<feature type="transmembrane region" description="Helical" evidence="1">
    <location>
        <begin position="92"/>
        <end position="111"/>
    </location>
</feature>
<dbReference type="KEGG" id="sus:Acid_6506"/>
<dbReference type="InParanoid" id="Q01SE0"/>
<feature type="transmembrane region" description="Helical" evidence="1">
    <location>
        <begin position="217"/>
        <end position="235"/>
    </location>
</feature>
<name>Q01SE0_SOLUE</name>
<feature type="transmembrane region" description="Helical" evidence="1">
    <location>
        <begin position="16"/>
        <end position="35"/>
    </location>
</feature>
<evidence type="ECO:0000313" key="2">
    <source>
        <dbReference type="EMBL" id="ABJ87430.1"/>
    </source>
</evidence>
<feature type="transmembrane region" description="Helical" evidence="1">
    <location>
        <begin position="314"/>
        <end position="333"/>
    </location>
</feature>
<sequence>MQHTKASSYRLEYLDWVRGLGAVIMLQGHVFHSFLRPELKSSSAYTLSQFVGGMPPALFLFLTGVTLAFLMDSTERKGVRPRDRVLQALNRSGYLFFLAFAFRLQLWIFGLPAPWEGLFKVDVLNCMGFSIALLSVMALFKTQERIRLCAVLGLAIAMASPVISNMDWSGVPWIIRGYIIPDYNAFGIFPWGAYLAFGVSAGSVIRSVPAEATDRCMQWAALLGGAMILTCQYFANSSFTLYSKSDFWLNSPAQVLTKVGVLLLMVSLAFVWTRYGAKDGWSWVRQFGVTSLLVYWVHIELVYGRALWFLKDSLTVAQTVTAAASVILLMLAISTMKTHRDKWQSVLSGLGWSFTPRADSAAGD</sequence>
<dbReference type="STRING" id="234267.Acid_6506"/>
<organism evidence="2">
    <name type="scientific">Solibacter usitatus (strain Ellin6076)</name>
    <dbReference type="NCBI Taxonomy" id="234267"/>
    <lineage>
        <taxon>Bacteria</taxon>
        <taxon>Pseudomonadati</taxon>
        <taxon>Acidobacteriota</taxon>
        <taxon>Terriglobia</taxon>
        <taxon>Bryobacterales</taxon>
        <taxon>Solibacteraceae</taxon>
        <taxon>Candidatus Solibacter</taxon>
    </lineage>
</organism>
<dbReference type="eggNOG" id="COG3503">
    <property type="taxonomic scope" value="Bacteria"/>
</dbReference>
<feature type="transmembrane region" description="Helical" evidence="1">
    <location>
        <begin position="255"/>
        <end position="275"/>
    </location>
</feature>
<keyword evidence="1" id="KW-0472">Membrane</keyword>
<proteinExistence type="predicted"/>
<reference evidence="2" key="1">
    <citation type="submission" date="2006-10" db="EMBL/GenBank/DDBJ databases">
        <title>Complete sequence of Solibacter usitatus Ellin6076.</title>
        <authorList>
            <consortium name="US DOE Joint Genome Institute"/>
            <person name="Copeland A."/>
            <person name="Lucas S."/>
            <person name="Lapidus A."/>
            <person name="Barry K."/>
            <person name="Detter J.C."/>
            <person name="Glavina del Rio T."/>
            <person name="Hammon N."/>
            <person name="Israni S."/>
            <person name="Dalin E."/>
            <person name="Tice H."/>
            <person name="Pitluck S."/>
            <person name="Thompson L.S."/>
            <person name="Brettin T."/>
            <person name="Bruce D."/>
            <person name="Han C."/>
            <person name="Tapia R."/>
            <person name="Gilna P."/>
            <person name="Schmutz J."/>
            <person name="Larimer F."/>
            <person name="Land M."/>
            <person name="Hauser L."/>
            <person name="Kyrpides N."/>
            <person name="Mikhailova N."/>
            <person name="Janssen P.H."/>
            <person name="Kuske C.R."/>
            <person name="Richardson P."/>
        </authorList>
    </citation>
    <scope>NUCLEOTIDE SEQUENCE</scope>
    <source>
        <strain evidence="2">Ellin6076</strain>
    </source>
</reference>
<feature type="transmembrane region" description="Helical" evidence="1">
    <location>
        <begin position="117"/>
        <end position="139"/>
    </location>
</feature>
<keyword evidence="1" id="KW-0812">Transmembrane</keyword>
<dbReference type="EMBL" id="CP000473">
    <property type="protein sequence ID" value="ABJ87430.1"/>
    <property type="molecule type" value="Genomic_DNA"/>
</dbReference>
<dbReference type="AlphaFoldDB" id="Q01SE0"/>